<evidence type="ECO:0000313" key="2">
    <source>
        <dbReference type="EMBL" id="KAJ7737278.1"/>
    </source>
</evidence>
<dbReference type="AlphaFoldDB" id="A0AAD7I870"/>
<feature type="compositionally biased region" description="Basic and acidic residues" evidence="1">
    <location>
        <begin position="116"/>
        <end position="125"/>
    </location>
</feature>
<organism evidence="2 3">
    <name type="scientific">Mycena maculata</name>
    <dbReference type="NCBI Taxonomy" id="230809"/>
    <lineage>
        <taxon>Eukaryota</taxon>
        <taxon>Fungi</taxon>
        <taxon>Dikarya</taxon>
        <taxon>Basidiomycota</taxon>
        <taxon>Agaricomycotina</taxon>
        <taxon>Agaricomycetes</taxon>
        <taxon>Agaricomycetidae</taxon>
        <taxon>Agaricales</taxon>
        <taxon>Marasmiineae</taxon>
        <taxon>Mycenaceae</taxon>
        <taxon>Mycena</taxon>
    </lineage>
</organism>
<dbReference type="InterPro" id="IPR012337">
    <property type="entry name" value="RNaseH-like_sf"/>
</dbReference>
<reference evidence="2" key="1">
    <citation type="submission" date="2023-03" db="EMBL/GenBank/DDBJ databases">
        <title>Massive genome expansion in bonnet fungi (Mycena s.s.) driven by repeated elements and novel gene families across ecological guilds.</title>
        <authorList>
            <consortium name="Lawrence Berkeley National Laboratory"/>
            <person name="Harder C.B."/>
            <person name="Miyauchi S."/>
            <person name="Viragh M."/>
            <person name="Kuo A."/>
            <person name="Thoen E."/>
            <person name="Andreopoulos B."/>
            <person name="Lu D."/>
            <person name="Skrede I."/>
            <person name="Drula E."/>
            <person name="Henrissat B."/>
            <person name="Morin E."/>
            <person name="Kohler A."/>
            <person name="Barry K."/>
            <person name="LaButti K."/>
            <person name="Morin E."/>
            <person name="Salamov A."/>
            <person name="Lipzen A."/>
            <person name="Mereny Z."/>
            <person name="Hegedus B."/>
            <person name="Baldrian P."/>
            <person name="Stursova M."/>
            <person name="Weitz H."/>
            <person name="Taylor A."/>
            <person name="Grigoriev I.V."/>
            <person name="Nagy L.G."/>
            <person name="Martin F."/>
            <person name="Kauserud H."/>
        </authorList>
    </citation>
    <scope>NUCLEOTIDE SEQUENCE</scope>
    <source>
        <strain evidence="2">CBHHK188m</strain>
    </source>
</reference>
<evidence type="ECO:0000313" key="3">
    <source>
        <dbReference type="Proteomes" id="UP001215280"/>
    </source>
</evidence>
<comment type="caution">
    <text evidence="2">The sequence shown here is derived from an EMBL/GenBank/DDBJ whole genome shotgun (WGS) entry which is preliminary data.</text>
</comment>
<feature type="region of interest" description="Disordered" evidence="1">
    <location>
        <begin position="116"/>
        <end position="146"/>
    </location>
</feature>
<dbReference type="EMBL" id="JARJLG010000144">
    <property type="protein sequence ID" value="KAJ7737278.1"/>
    <property type="molecule type" value="Genomic_DNA"/>
</dbReference>
<dbReference type="Proteomes" id="UP001215280">
    <property type="component" value="Unassembled WGS sequence"/>
</dbReference>
<feature type="region of interest" description="Disordered" evidence="1">
    <location>
        <begin position="851"/>
        <end position="880"/>
    </location>
</feature>
<gene>
    <name evidence="2" type="ORF">DFH07DRAFT_985681</name>
</gene>
<accession>A0AAD7I870</accession>
<keyword evidence="3" id="KW-1185">Reference proteome</keyword>
<feature type="region of interest" description="Disordered" evidence="1">
    <location>
        <begin position="782"/>
        <end position="805"/>
    </location>
</feature>
<evidence type="ECO:0000256" key="1">
    <source>
        <dbReference type="SAM" id="MobiDB-lite"/>
    </source>
</evidence>
<dbReference type="SUPFAM" id="SSF53098">
    <property type="entry name" value="Ribonuclease H-like"/>
    <property type="match status" value="1"/>
</dbReference>
<sequence>MADPAWTGNALGLKYFHKGSEMANGSHWKTYCKGCVGPHLKDIKEARVNAGIPVDAATRLIQENEDMALACAAVGFLRGEKSVWITHVLGSKNGRTLPCLFASPGATAEAKRQRSEAEVAKDKAPSVKHARSASTTESNDARAPKKLKQSMLKTYTGHDMPFSSSEADAIESQALHAIVSTNSAFGLFEDPEMLTLFGMMRSRAPEIIPSGKVIGGRLLNEAASTVEEKLSKVLTGQMIGLFADGWKALTKASVNGVCANVDYKASDIQIDSYTIELVDVTSMDKSGPGMCRQFAEIIDRIETKYDCIIIYFITDADGGSKKGRVLLGKERRYLILPSCWAHQFQLILGDYFKVHKFAAATASTATALIGWINNHGKLRKIFDSAQEHVSKDRLNRVLVISYLVANLTRWTTHCIAFMRLLRLQEALQWGVMGSRGAIIAAQVGAAKGAEKIAFTEEAERYCTLIQDPTFWSSLESLIEDIEPICYGTNINQKDSTRADQVLLSLVGMCLRMADHPEPDVAAGMTARLEKRWKDCDQPLFLLALILNPFEQLSCFGPDAGLNHFNCLDLLVSMYQRMKSRPDNKDTDAQRKAKEERLSAAFLKYLSGTGTFAAWKGSEDLFEKRMGRDPIAVWVALSTPEIAELADFAIMILKIVVNQAGCEQVFSDLKVKQTQRRNRLKLEKLDKMTKIGADLKTDHQERGLIKLRNPRQVHKSTDALLTVPRYRELIQDQDIDDSDSGPSVISTAAGWRGVMNQWISDARAEEEPEAEAVKVKAAKAAAALKSGSEAPVDSDSSDDETTAPIRCTPIPRWSKWKKRTLTELFGRSQKKHAERLSQEEIDAEAVLMKGLADAERHAEAEEDARLDDGAVEIPSEDEYVG</sequence>
<protein>
    <submittedName>
        <fullName evidence="2">Ribonuclease H-like domain-containing protein</fullName>
    </submittedName>
</protein>
<name>A0AAD7I870_9AGAR</name>
<proteinExistence type="predicted"/>